<dbReference type="GO" id="GO:0008270">
    <property type="term" value="F:zinc ion binding"/>
    <property type="evidence" value="ECO:0007669"/>
    <property type="project" value="UniProtKB-UniRule"/>
</dbReference>
<evidence type="ECO:0000256" key="1">
    <source>
        <dbReference type="ARBA" id="ARBA00010718"/>
    </source>
</evidence>
<dbReference type="Gene3D" id="3.10.200.10">
    <property type="entry name" value="Alpha carbonic anhydrase"/>
    <property type="match status" value="1"/>
</dbReference>
<evidence type="ECO:0000256" key="4">
    <source>
        <dbReference type="ARBA" id="ARBA00022833"/>
    </source>
</evidence>
<keyword evidence="5" id="KW-0325">Glycoprotein</keyword>
<dbReference type="SUPFAM" id="SSF51069">
    <property type="entry name" value="Carbonic anhydrase"/>
    <property type="match status" value="2"/>
</dbReference>
<comment type="function">
    <text evidence="7">Reversible hydration of carbon dioxide.</text>
</comment>
<proteinExistence type="inferred from homology"/>
<evidence type="ECO:0000256" key="8">
    <source>
        <dbReference type="SAM" id="Phobius"/>
    </source>
</evidence>
<name>A0A8T0BGS9_SILME</name>
<gene>
    <name evidence="10" type="ORF">HF521_020313</name>
</gene>
<dbReference type="PROSITE" id="PS00162">
    <property type="entry name" value="ALPHA_CA_1"/>
    <property type="match status" value="1"/>
</dbReference>
<feature type="signal peptide" evidence="7">
    <location>
        <begin position="1"/>
        <end position="20"/>
    </location>
</feature>
<evidence type="ECO:0000256" key="6">
    <source>
        <dbReference type="ARBA" id="ARBA00023239"/>
    </source>
</evidence>
<evidence type="ECO:0000256" key="7">
    <source>
        <dbReference type="RuleBase" id="RU367011"/>
    </source>
</evidence>
<comment type="cofactor">
    <cofactor evidence="7">
        <name>Zn(2+)</name>
        <dbReference type="ChEBI" id="CHEBI:29105"/>
    </cofactor>
</comment>
<feature type="domain" description="Alpha-carbonic anhydrase" evidence="9">
    <location>
        <begin position="399"/>
        <end position="437"/>
    </location>
</feature>
<evidence type="ECO:0000259" key="9">
    <source>
        <dbReference type="PROSITE" id="PS51144"/>
    </source>
</evidence>
<dbReference type="PROSITE" id="PS51144">
    <property type="entry name" value="ALPHA_CA_2"/>
    <property type="match status" value="2"/>
</dbReference>
<dbReference type="GO" id="GO:0004089">
    <property type="term" value="F:carbonate dehydratase activity"/>
    <property type="evidence" value="ECO:0007669"/>
    <property type="project" value="UniProtKB-UniRule"/>
</dbReference>
<dbReference type="EC" id="4.2.1.1" evidence="2 7"/>
<keyword evidence="4 7" id="KW-0862">Zinc</keyword>
<dbReference type="InterPro" id="IPR023561">
    <property type="entry name" value="Carbonic_anhydrase_a-class"/>
</dbReference>
<dbReference type="InterPro" id="IPR018338">
    <property type="entry name" value="Carbonic_anhydrase_a-class_CS"/>
</dbReference>
<dbReference type="Pfam" id="PF00194">
    <property type="entry name" value="Carb_anhydrase"/>
    <property type="match status" value="1"/>
</dbReference>
<dbReference type="SMART" id="SM01057">
    <property type="entry name" value="Carb_anhydrase"/>
    <property type="match status" value="1"/>
</dbReference>
<dbReference type="GO" id="GO:0005886">
    <property type="term" value="C:plasma membrane"/>
    <property type="evidence" value="ECO:0007669"/>
    <property type="project" value="TreeGrafter"/>
</dbReference>
<evidence type="ECO:0000256" key="2">
    <source>
        <dbReference type="ARBA" id="ARBA00012925"/>
    </source>
</evidence>
<protein>
    <recommendedName>
        <fullName evidence="2 7">Carbonic anhydrase</fullName>
        <ecNumber evidence="2 7">4.2.1.1</ecNumber>
    </recommendedName>
</protein>
<accession>A0A8T0BGS9</accession>
<feature type="domain" description="Alpha-carbonic anhydrase" evidence="9">
    <location>
        <begin position="24"/>
        <end position="287"/>
    </location>
</feature>
<feature type="transmembrane region" description="Helical" evidence="8">
    <location>
        <begin position="375"/>
        <end position="395"/>
    </location>
</feature>
<dbReference type="Proteomes" id="UP000606274">
    <property type="component" value="Unassembled WGS sequence"/>
</dbReference>
<keyword evidence="8" id="KW-1133">Transmembrane helix</keyword>
<feature type="chain" id="PRO_5035967428" description="Carbonic anhydrase" evidence="7">
    <location>
        <begin position="21"/>
        <end position="437"/>
    </location>
</feature>
<organism evidence="10 11">
    <name type="scientific">Silurus meridionalis</name>
    <name type="common">Southern catfish</name>
    <name type="synonym">Silurus soldatovi meridionalis</name>
    <dbReference type="NCBI Taxonomy" id="175797"/>
    <lineage>
        <taxon>Eukaryota</taxon>
        <taxon>Metazoa</taxon>
        <taxon>Chordata</taxon>
        <taxon>Craniata</taxon>
        <taxon>Vertebrata</taxon>
        <taxon>Euteleostomi</taxon>
        <taxon>Actinopterygii</taxon>
        <taxon>Neopterygii</taxon>
        <taxon>Teleostei</taxon>
        <taxon>Ostariophysi</taxon>
        <taxon>Siluriformes</taxon>
        <taxon>Siluridae</taxon>
        <taxon>Silurus</taxon>
    </lineage>
</organism>
<dbReference type="EMBL" id="JABFDY010000007">
    <property type="protein sequence ID" value="KAF7705027.1"/>
    <property type="molecule type" value="Genomic_DNA"/>
</dbReference>
<reference evidence="10" key="1">
    <citation type="submission" date="2020-08" db="EMBL/GenBank/DDBJ databases">
        <title>Chromosome-level assembly of Southern catfish (Silurus meridionalis) provides insights into visual adaptation to the nocturnal and benthic lifestyles.</title>
        <authorList>
            <person name="Zhang Y."/>
            <person name="Wang D."/>
            <person name="Peng Z."/>
        </authorList>
    </citation>
    <scope>NUCLEOTIDE SEQUENCE</scope>
    <source>
        <strain evidence="10">SWU-2019-XX</strain>
        <tissue evidence="10">Muscle</tissue>
    </source>
</reference>
<keyword evidence="6 7" id="KW-0456">Lyase</keyword>
<evidence type="ECO:0000313" key="10">
    <source>
        <dbReference type="EMBL" id="KAF7705027.1"/>
    </source>
</evidence>
<dbReference type="PANTHER" id="PTHR18952">
    <property type="entry name" value="CARBONIC ANHYDRASE"/>
    <property type="match status" value="1"/>
</dbReference>
<comment type="caution">
    <text evidence="10">The sequence shown here is derived from an EMBL/GenBank/DDBJ whole genome shotgun (WGS) entry which is preliminary data.</text>
</comment>
<keyword evidence="7" id="KW-0732">Signal</keyword>
<dbReference type="AlphaFoldDB" id="A0A8T0BGS9"/>
<dbReference type="InterPro" id="IPR001148">
    <property type="entry name" value="CA_dom"/>
</dbReference>
<sequence length="437" mass="48133">MVNVQLVFFLITCLPFTVYSEGSVDYCYTLPACNASMWSTLSPKYCNGTRQSPINIVTADVKADINLTAFNFTGFNDSSHLINIENTGKSVKILSDALNIGVSGGGLQSQYNTTQLHFHWGNGSSINGSEHTVDGQQYAMEMHIVNSRADLNATAALSDSTGYAVLGFFIEATNDTGKPEVWKNLTSLLANITKEAASVDIKNQFTIDSLLQGVDRTKYYRYRGSLTTPTCNENVVWTVFKDTIKVSKNLIDLFSSTVHTNTTTDPFIITNYRPVQALNGRVVTSQPTTTAAPSTIPSSALHHTLSVSTALLCLALFRCFVSVSVCTAVKDLGVIINPSLFFEAHVNNITRITLFYLRNIAKIRNMMSLQDIEKLVFLLLLYLFVVWFLPVATSADSSKAWCYKFPLCDESTWSLIPKAYCNGSRQSPINIVTKCPG</sequence>
<keyword evidence="11" id="KW-1185">Reference proteome</keyword>
<keyword evidence="3 7" id="KW-0479">Metal-binding</keyword>
<dbReference type="PANTHER" id="PTHR18952:SF200">
    <property type="entry name" value="CARBONIC ANHYDRASE"/>
    <property type="match status" value="1"/>
</dbReference>
<comment type="similarity">
    <text evidence="1 7">Belongs to the alpha-carbonic anhydrase family.</text>
</comment>
<evidence type="ECO:0000256" key="5">
    <source>
        <dbReference type="ARBA" id="ARBA00023180"/>
    </source>
</evidence>
<comment type="catalytic activity">
    <reaction evidence="7">
        <text>hydrogencarbonate + H(+) = CO2 + H2O</text>
        <dbReference type="Rhea" id="RHEA:10748"/>
        <dbReference type="ChEBI" id="CHEBI:15377"/>
        <dbReference type="ChEBI" id="CHEBI:15378"/>
        <dbReference type="ChEBI" id="CHEBI:16526"/>
        <dbReference type="ChEBI" id="CHEBI:17544"/>
        <dbReference type="EC" id="4.2.1.1"/>
    </reaction>
</comment>
<dbReference type="FunFam" id="3.10.200.10:FF:000003">
    <property type="entry name" value="Carbonic anhydrase 12"/>
    <property type="match status" value="1"/>
</dbReference>
<evidence type="ECO:0000313" key="11">
    <source>
        <dbReference type="Proteomes" id="UP000606274"/>
    </source>
</evidence>
<keyword evidence="8" id="KW-0472">Membrane</keyword>
<evidence type="ECO:0000256" key="3">
    <source>
        <dbReference type="ARBA" id="ARBA00022723"/>
    </source>
</evidence>
<keyword evidence="8" id="KW-0812">Transmembrane</keyword>
<dbReference type="InterPro" id="IPR036398">
    <property type="entry name" value="CA_dom_sf"/>
</dbReference>